<organism evidence="4 5">
    <name type="scientific">Tritrichomonas foetus</name>
    <dbReference type="NCBI Taxonomy" id="1144522"/>
    <lineage>
        <taxon>Eukaryota</taxon>
        <taxon>Metamonada</taxon>
        <taxon>Parabasalia</taxon>
        <taxon>Tritrichomonadida</taxon>
        <taxon>Tritrichomonadidae</taxon>
        <taxon>Tritrichomonas</taxon>
    </lineage>
</organism>
<name>A0A1J4K394_9EUKA</name>
<feature type="compositionally biased region" description="Low complexity" evidence="2">
    <location>
        <begin position="319"/>
        <end position="328"/>
    </location>
</feature>
<feature type="compositionally biased region" description="Low complexity" evidence="2">
    <location>
        <begin position="402"/>
        <end position="412"/>
    </location>
</feature>
<dbReference type="VEuPathDB" id="TrichDB:TRFO_28324"/>
<dbReference type="AlphaFoldDB" id="A0A1J4K394"/>
<keyword evidence="1" id="KW-0479">Metal-binding</keyword>
<dbReference type="RefSeq" id="XP_068357356.1">
    <property type="nucleotide sequence ID" value="XM_068506110.1"/>
</dbReference>
<dbReference type="PROSITE" id="PS00028">
    <property type="entry name" value="ZINC_FINGER_C2H2_1"/>
    <property type="match status" value="1"/>
</dbReference>
<dbReference type="GeneID" id="94840814"/>
<evidence type="ECO:0000313" key="5">
    <source>
        <dbReference type="Proteomes" id="UP000179807"/>
    </source>
</evidence>
<accession>A0A1J4K394</accession>
<dbReference type="InterPro" id="IPR013087">
    <property type="entry name" value="Znf_C2H2_type"/>
</dbReference>
<keyword evidence="1" id="KW-0863">Zinc-finger</keyword>
<keyword evidence="1" id="KW-0862">Zinc</keyword>
<dbReference type="GO" id="GO:0008270">
    <property type="term" value="F:zinc ion binding"/>
    <property type="evidence" value="ECO:0007669"/>
    <property type="project" value="UniProtKB-KW"/>
</dbReference>
<feature type="compositionally biased region" description="Acidic residues" evidence="2">
    <location>
        <begin position="453"/>
        <end position="462"/>
    </location>
</feature>
<dbReference type="EMBL" id="MLAK01000801">
    <property type="protein sequence ID" value="OHT04220.1"/>
    <property type="molecule type" value="Genomic_DNA"/>
</dbReference>
<keyword evidence="5" id="KW-1185">Reference proteome</keyword>
<dbReference type="PROSITE" id="PS50157">
    <property type="entry name" value="ZINC_FINGER_C2H2_2"/>
    <property type="match status" value="1"/>
</dbReference>
<reference evidence="4" key="1">
    <citation type="submission" date="2016-10" db="EMBL/GenBank/DDBJ databases">
        <authorList>
            <person name="Benchimol M."/>
            <person name="Almeida L.G."/>
            <person name="Vasconcelos A.T."/>
            <person name="Perreira-Neves A."/>
            <person name="Rosa I.A."/>
            <person name="Tasca T."/>
            <person name="Bogo M.R."/>
            <person name="de Souza W."/>
        </authorList>
    </citation>
    <scope>NUCLEOTIDE SEQUENCE [LARGE SCALE GENOMIC DNA]</scope>
    <source>
        <strain evidence="4">K</strain>
    </source>
</reference>
<feature type="compositionally biased region" description="Polar residues" evidence="2">
    <location>
        <begin position="419"/>
        <end position="432"/>
    </location>
</feature>
<feature type="region of interest" description="Disordered" evidence="2">
    <location>
        <begin position="301"/>
        <end position="462"/>
    </location>
</feature>
<evidence type="ECO:0000256" key="2">
    <source>
        <dbReference type="SAM" id="MobiDB-lite"/>
    </source>
</evidence>
<feature type="compositionally biased region" description="Low complexity" evidence="2">
    <location>
        <begin position="378"/>
        <end position="393"/>
    </location>
</feature>
<feature type="domain" description="C2H2-type" evidence="3">
    <location>
        <begin position="125"/>
        <end position="153"/>
    </location>
</feature>
<protein>
    <recommendedName>
        <fullName evidence="3">C2H2-type domain-containing protein</fullName>
    </recommendedName>
</protein>
<proteinExistence type="predicted"/>
<evidence type="ECO:0000313" key="4">
    <source>
        <dbReference type="EMBL" id="OHT04220.1"/>
    </source>
</evidence>
<sequence>MIPPHFNVFRAHNPDESPIIPVVPSSAVDWDLISSIDPSIISCEDKKFLKFLDAFPTYKLSSIDSNILFHPLSIRFFLIMQYAIAAVTQKIKYYVKLSMRKQRDIDLLEQKVNDLKDSQPVFHKEKCYACGKRFTSINGLNQHIKNEHSYLKKPWRKIRKNTKEDIEETMINDLTIKVNQLRQYIFDQDERYNKIIEQLQRKLSHHTTKVKPDPHNVKVSYMAVQPQHAPTIYNTIRNIYKPDIGMINDDYNRLDEELRIAGETFQDTLQNQAAIVLNKRKKNFNKIREHLRIHLEKNIPMPVPIDSNYGKQEPDSQHTSESSNSHNSHSSHKSHQSHSSPQSHSSKTKPKEKKEDNPENEYTYSYYSTDTEAEVKITTSTTKPSTSTNTSKPPIDESSSTNNKFGNPKNNNVFYITDTEVSSRTNQSTRSRFSPDKSSSKRRNNKGGGNELVTDDEEYSYF</sequence>
<feature type="compositionally biased region" description="Low complexity" evidence="2">
    <location>
        <begin position="360"/>
        <end position="369"/>
    </location>
</feature>
<dbReference type="Proteomes" id="UP000179807">
    <property type="component" value="Unassembled WGS sequence"/>
</dbReference>
<comment type="caution">
    <text evidence="4">The sequence shown here is derived from an EMBL/GenBank/DDBJ whole genome shotgun (WGS) entry which is preliminary data.</text>
</comment>
<evidence type="ECO:0000256" key="1">
    <source>
        <dbReference type="PROSITE-ProRule" id="PRU00042"/>
    </source>
</evidence>
<gene>
    <name evidence="4" type="ORF">TRFO_28324</name>
</gene>
<evidence type="ECO:0000259" key="3">
    <source>
        <dbReference type="PROSITE" id="PS50157"/>
    </source>
</evidence>